<evidence type="ECO:0000313" key="5">
    <source>
        <dbReference type="Proteomes" id="UP000239735"/>
    </source>
</evidence>
<dbReference type="InterPro" id="IPR025403">
    <property type="entry name" value="TgpA-like_C"/>
</dbReference>
<organism evidence="4 5">
    <name type="scientific">Candidatus Sulfuritelmatomonas gaucii</name>
    <dbReference type="NCBI Taxonomy" id="2043161"/>
    <lineage>
        <taxon>Bacteria</taxon>
        <taxon>Pseudomonadati</taxon>
        <taxon>Acidobacteriota</taxon>
        <taxon>Terriglobia</taxon>
        <taxon>Terriglobales</taxon>
        <taxon>Acidobacteriaceae</taxon>
        <taxon>Candidatus Sulfuritelmatomonas</taxon>
    </lineage>
</organism>
<reference evidence="5" key="1">
    <citation type="submission" date="2018-02" db="EMBL/GenBank/DDBJ databases">
        <authorList>
            <person name="Hausmann B."/>
        </authorList>
    </citation>
    <scope>NUCLEOTIDE SEQUENCE [LARGE SCALE GENOMIC DNA]</scope>
    <source>
        <strain evidence="5">Peat soil MAG SbA5</strain>
    </source>
</reference>
<gene>
    <name evidence="4" type="ORF">SBA5_470065</name>
</gene>
<feature type="domain" description="Protein-glutamine gamma-glutamyltransferase-like C-terminal" evidence="3">
    <location>
        <begin position="291"/>
        <end position="357"/>
    </location>
</feature>
<dbReference type="AlphaFoldDB" id="A0A2N9LP32"/>
<feature type="chain" id="PRO_5014627722" description="Protein-glutamine gamma-glutamyltransferase-like C-terminal domain-containing protein" evidence="2">
    <location>
        <begin position="30"/>
        <end position="366"/>
    </location>
</feature>
<name>A0A2N9LP32_9BACT</name>
<keyword evidence="1" id="KW-0812">Transmembrane</keyword>
<accession>A0A2N9LP32</accession>
<evidence type="ECO:0000313" key="4">
    <source>
        <dbReference type="EMBL" id="SPE24944.1"/>
    </source>
</evidence>
<keyword evidence="2" id="KW-0732">Signal</keyword>
<feature type="signal peptide" evidence="2">
    <location>
        <begin position="1"/>
        <end position="29"/>
    </location>
</feature>
<protein>
    <recommendedName>
        <fullName evidence="3">Protein-glutamine gamma-glutamyltransferase-like C-terminal domain-containing protein</fullName>
    </recommendedName>
</protein>
<sequence length="366" mass="40723">MNLWQPRSGWWIAPAGATLLALLCAAPHARPQGFVADAGWRDVSLAEYRQHLQNLDALVSACQAAQPKKDAAQMSSACDPRQAGSDDRVHWQAGAVTQTREVRYDWLRAVLGFAAKKDHAAQPATLTLIPGAKNQPRTADSLLTQAHQRLQDDAKQAEGPAQASASYADERKALSAILSQRAYRGVTEMSPRERFLEWFYNLLDKFLASLVRLGSRAPWIAWALRALLLVAIATALIWFLIRIERRSRVKLVPDEVPAPDAPSAREWRLWLLDAQAMAAKGLWREAIHFVYWAAIARLESRRLWPADRARTPREYLALLAGTDPRKTSLTELTQSFERTWYGGRAAAAADFNSALELAAALGVETK</sequence>
<feature type="transmembrane region" description="Helical" evidence="1">
    <location>
        <begin position="219"/>
        <end position="241"/>
    </location>
</feature>
<keyword evidence="1" id="KW-0472">Membrane</keyword>
<evidence type="ECO:0000259" key="3">
    <source>
        <dbReference type="Pfam" id="PF13559"/>
    </source>
</evidence>
<evidence type="ECO:0000256" key="2">
    <source>
        <dbReference type="SAM" id="SignalP"/>
    </source>
</evidence>
<dbReference type="Pfam" id="PF13559">
    <property type="entry name" value="DUF4129"/>
    <property type="match status" value="1"/>
</dbReference>
<dbReference type="EMBL" id="OKRB01000105">
    <property type="protein sequence ID" value="SPE24944.1"/>
    <property type="molecule type" value="Genomic_DNA"/>
</dbReference>
<evidence type="ECO:0000256" key="1">
    <source>
        <dbReference type="SAM" id="Phobius"/>
    </source>
</evidence>
<keyword evidence="1" id="KW-1133">Transmembrane helix</keyword>
<proteinExistence type="predicted"/>
<dbReference type="OrthoDB" id="107692at2"/>
<dbReference type="Proteomes" id="UP000239735">
    <property type="component" value="Unassembled WGS sequence"/>
</dbReference>